<dbReference type="PANTHER" id="PTHR21444:SF14">
    <property type="entry name" value="COILED-COIL DOMAIN-CONTAINING PROTEIN 180"/>
    <property type="match status" value="1"/>
</dbReference>
<protein>
    <recommendedName>
        <fullName evidence="6">DUF4456 domain-containing protein</fullName>
    </recommendedName>
</protein>
<feature type="compositionally biased region" description="Polar residues" evidence="1">
    <location>
        <begin position="1196"/>
        <end position="1218"/>
    </location>
</feature>
<accession>A0AA85J5X5</accession>
<feature type="region of interest" description="Disordered" evidence="1">
    <location>
        <begin position="1573"/>
        <end position="1630"/>
    </location>
</feature>
<feature type="compositionally biased region" description="Basic and acidic residues" evidence="1">
    <location>
        <begin position="1072"/>
        <end position="1096"/>
    </location>
</feature>
<dbReference type="InterPro" id="IPR028089">
    <property type="entry name" value="DUF4455"/>
</dbReference>
<dbReference type="PANTHER" id="PTHR21444">
    <property type="entry name" value="COILED-COIL DOMAIN-CONTAINING PROTEIN 180"/>
    <property type="match status" value="1"/>
</dbReference>
<feature type="compositionally biased region" description="Low complexity" evidence="1">
    <location>
        <begin position="1573"/>
        <end position="1585"/>
    </location>
</feature>
<dbReference type="Proteomes" id="UP000050795">
    <property type="component" value="Unassembled WGS sequence"/>
</dbReference>
<feature type="compositionally biased region" description="Polar residues" evidence="1">
    <location>
        <begin position="1586"/>
        <end position="1626"/>
    </location>
</feature>
<dbReference type="InterPro" id="IPR027914">
    <property type="entry name" value="DUF4456"/>
</dbReference>
<dbReference type="WBParaSite" id="TREG1_135230.1">
    <property type="protein sequence ID" value="TREG1_135230.1"/>
    <property type="gene ID" value="TREG1_135230"/>
</dbReference>
<evidence type="ECO:0000313" key="4">
    <source>
        <dbReference type="Proteomes" id="UP000050795"/>
    </source>
</evidence>
<dbReference type="Pfam" id="PF14644">
    <property type="entry name" value="DUF4456"/>
    <property type="match status" value="1"/>
</dbReference>
<feature type="region of interest" description="Disordered" evidence="1">
    <location>
        <begin position="1159"/>
        <end position="1266"/>
    </location>
</feature>
<name>A0AA85J5X5_TRIRE</name>
<organism evidence="4 5">
    <name type="scientific">Trichobilharzia regenti</name>
    <name type="common">Nasal bird schistosome</name>
    <dbReference type="NCBI Taxonomy" id="157069"/>
    <lineage>
        <taxon>Eukaryota</taxon>
        <taxon>Metazoa</taxon>
        <taxon>Spiralia</taxon>
        <taxon>Lophotrochozoa</taxon>
        <taxon>Platyhelminthes</taxon>
        <taxon>Trematoda</taxon>
        <taxon>Digenea</taxon>
        <taxon>Strigeidida</taxon>
        <taxon>Schistosomatoidea</taxon>
        <taxon>Schistosomatidae</taxon>
        <taxon>Trichobilharzia</taxon>
    </lineage>
</organism>
<feature type="compositionally biased region" description="Basic and acidic residues" evidence="1">
    <location>
        <begin position="1163"/>
        <end position="1172"/>
    </location>
</feature>
<dbReference type="Pfam" id="PF14643">
    <property type="entry name" value="DUF4455"/>
    <property type="match status" value="1"/>
</dbReference>
<reference evidence="5" key="2">
    <citation type="submission" date="2023-11" db="UniProtKB">
        <authorList>
            <consortium name="WormBaseParasite"/>
        </authorList>
    </citation>
    <scope>IDENTIFICATION</scope>
</reference>
<sequence length="1699" mass="195042">MSQVNLINHISSKLFHRDQYSTLVESLPDSVGSSVFTSECRQLILPPITSDTCITTSPRREPSNILQRLTNRRIEKHKNRLEKWYEKLSQISKEVEDQVITSCENTASLLDASWERQKSLFDTNLSNEQLLELEISDLESLWNQINNEYVQRRSAINNLERDLFLHENTRATKIREEFHELTDYLTKYSYLSPNELQTTLEEEIFAVDIELLENYRELAGLTRNLHLAELINHRYTTLAWSNYRQNWQKTIIKDALQNFEFSIKDEKFQRPSEVKIEIYNLSKKYEEFVSANANLINEFCENIIPSNITREFFENWNNKAKQLFTEWDEANQQCLNSVYAAYENNSQKCIDEIQQMKDKLFNRQLITSPSEIENLIKVNCIPFLGRLQSQFESNLNYLDQCFIWSAYIWPNGLIQPLLKYGQMFDKLWSLYSQEPINNARKDFANNLNSIKQTIFEEIRKKDKLINVCIDALRQSSSEQVVNERLDEALSLFNEVKLLYQSLNEKQIRIIDAYIKQVTSIIDLCEMAVHRYFGIMRCSKQQTLSLEKRLKQKSPVNSQLTVGYDQFLCISQPTSPEHTLSDDNDKATTDAPDTPKAYHIFYSIKHHDIAVEDLSKSLQLNTKSSDSQVGEFFKYLSHNPQWSGIITGNEMISHALNEVPIKIQSKRENTESQRSHDGNNDVKSIILNGCETLLVNNYVTDFIRPVKVKVCLDIIKDVKSVVRVKVLEYLEQWKSEVALATREETILRRSETDNEYLMQIKLHESRIRRVKEDVANVRQAELALHQTRIERHITAVSLILNEMKLNATKALIETLNKSEEQMADEIQKSTDKTISKATKSSTLLSLRKQVESHAAAHSERVREALKSFRQELNNQVQTVNNSNLKLIESLKLFTDGGNFATVEAKKYAFSLNELSKSVKQFEEEILGNIESIEKERQLTTENRLKQFGSVLKPHMADVIYLENMIRCVTNAEAQIKSQIEDSSSQMKVLSSQIEDFANLLKSITETNHILSKTLCNNTTLLEGGNFKQQLNANEKIMLKEMINKAVGLLTAICVNAADRCIFLNCLRSQMTKSDGEGEKRQTSPSKGKEASSSDTEVKIKIKVVTNTQNTNNLSTSEHTKGTENQTALTDVNYLNAMQTSRPGRLLTEDPCTQVVQSIFNERAPPGDKVKNTEQKLSNQPTDHTSKGNENKSRQEEIGSQNKLSEDIPNSNSMRMNTPTKGHRTKRDNNNSNNPPSTATGTAQKTSRRKKNALHQTPSKTSVKHNRPQLYYEAFGKDPVSSSNSVEIGDSYMKQANIEQATFIGRIQRICRDSLHNALHLSENYYKQKGLRQPTRPDFIKSTFDDAASHLVKNLKTYFEQAETYRSTCIKEFSEQLNKIEYLASQLPNLLFEDMTNELKCHILNEFIACENSVRSEMNELKELQTKYNAELHPEICSPGKESQLILLIKKENERRINFIKLIHRIKNMKSQIIHKGRQLFSQRLSKLTDYLFIRFDSLIGSDEIDYLDETTNLNTQSDVKKPCKIMINNMSDSVSNSLNPIKKKLDTKEDNNRGKRTWEGIKFSELLETSKLPALSTSSSSTATRTIGNKTKMSAAKSNTLSRSVLSDKNVITSRNQKGVAGNSSDPQRNEQQDYCLVSAKTTQAHMSTLKSRDIAVEEFLSFTQRLLESIEKEFASAIADNEECKQQWSDSVNLLSKLY</sequence>
<feature type="domain" description="DUF4455" evidence="2">
    <location>
        <begin position="71"/>
        <end position="541"/>
    </location>
</feature>
<feature type="region of interest" description="Disordered" evidence="1">
    <location>
        <begin position="1071"/>
        <end position="1096"/>
    </location>
</feature>
<evidence type="ECO:0000259" key="3">
    <source>
        <dbReference type="Pfam" id="PF14644"/>
    </source>
</evidence>
<feature type="compositionally biased region" description="Basic and acidic residues" evidence="1">
    <location>
        <begin position="1182"/>
        <end position="1195"/>
    </location>
</feature>
<evidence type="ECO:0000259" key="2">
    <source>
        <dbReference type="Pfam" id="PF14643"/>
    </source>
</evidence>
<feature type="domain" description="DUF4456" evidence="3">
    <location>
        <begin position="1317"/>
        <end position="1505"/>
    </location>
</feature>
<evidence type="ECO:0000256" key="1">
    <source>
        <dbReference type="SAM" id="MobiDB-lite"/>
    </source>
</evidence>
<proteinExistence type="predicted"/>
<evidence type="ECO:0000313" key="5">
    <source>
        <dbReference type="WBParaSite" id="TREG1_135230.1"/>
    </source>
</evidence>
<evidence type="ECO:0008006" key="6">
    <source>
        <dbReference type="Google" id="ProtNLM"/>
    </source>
</evidence>
<reference evidence="4" key="1">
    <citation type="submission" date="2022-06" db="EMBL/GenBank/DDBJ databases">
        <authorList>
            <person name="Berger JAMES D."/>
            <person name="Berger JAMES D."/>
        </authorList>
    </citation>
    <scope>NUCLEOTIDE SEQUENCE [LARGE SCALE GENOMIC DNA]</scope>
</reference>
<keyword evidence="4" id="KW-1185">Reference proteome</keyword>